<comment type="subcellular location">
    <subcellularLocation>
        <location evidence="1">Membrane</location>
    </subcellularLocation>
</comment>
<reference evidence="5 6" key="1">
    <citation type="submission" date="2024-09" db="EMBL/GenBank/DDBJ databases">
        <title>Floridaenema gen nov. (Aerosakkonemataceae, Aerosakkonematales ord. nov., Cyanobacteria) from benthic tropical and subtropical fresh waters, with the description of four new species.</title>
        <authorList>
            <person name="Moretto J.A."/>
            <person name="Berthold D.E."/>
            <person name="Lefler F.W."/>
            <person name="Huang I.-S."/>
            <person name="Laughinghouse H. IV."/>
        </authorList>
    </citation>
    <scope>NUCLEOTIDE SEQUENCE [LARGE SCALE GENOMIC DNA]</scope>
    <source>
        <strain evidence="5 6">BLCC-F154</strain>
    </source>
</reference>
<gene>
    <name evidence="5" type="primary">psbQ</name>
    <name evidence="5" type="ORF">ACE1B6_01495</name>
</gene>
<keyword evidence="6" id="KW-1185">Reference proteome</keyword>
<comment type="caution">
    <text evidence="5">The sequence shown here is derived from an EMBL/GenBank/DDBJ whole genome shotgun (WGS) entry which is preliminary data.</text>
</comment>
<evidence type="ECO:0000256" key="4">
    <source>
        <dbReference type="SAM" id="SignalP"/>
    </source>
</evidence>
<keyword evidence="3" id="KW-0472">Membrane</keyword>
<organism evidence="5 6">
    <name type="scientific">Floridaenema fluviatile BLCC-F154</name>
    <dbReference type="NCBI Taxonomy" id="3153640"/>
    <lineage>
        <taxon>Bacteria</taxon>
        <taxon>Bacillati</taxon>
        <taxon>Cyanobacteriota</taxon>
        <taxon>Cyanophyceae</taxon>
        <taxon>Oscillatoriophycideae</taxon>
        <taxon>Aerosakkonematales</taxon>
        <taxon>Aerosakkonemataceae</taxon>
        <taxon>Floridanema</taxon>
        <taxon>Floridanema fluviatile</taxon>
    </lineage>
</organism>
<dbReference type="Pfam" id="PF05757">
    <property type="entry name" value="PsbQ"/>
    <property type="match status" value="1"/>
</dbReference>
<evidence type="ECO:0000313" key="5">
    <source>
        <dbReference type="EMBL" id="MFB2933929.1"/>
    </source>
</evidence>
<keyword evidence="2" id="KW-0793">Thylakoid</keyword>
<proteinExistence type="predicted"/>
<dbReference type="NCBIfam" id="TIGR03042">
    <property type="entry name" value="PS_II_psbQ_bact"/>
    <property type="match status" value="1"/>
</dbReference>
<dbReference type="InterPro" id="IPR023222">
    <property type="entry name" value="PsbQ-like_dom_sf"/>
</dbReference>
<sequence>MFKARFRSILALMLAFVATVLVSCGGTPTVKKPPTYTPAQIEQIQRYASDLETVQERLPELAKLIQDENWTFVKNFIRGPLGELRTKLSFIERNLLPQDKTKARATSQELIQGLILIDEAADSRDYKKAIRNFGVVQRELRSFLELAPQA</sequence>
<evidence type="ECO:0000313" key="6">
    <source>
        <dbReference type="Proteomes" id="UP001576776"/>
    </source>
</evidence>
<keyword evidence="4" id="KW-0732">Signal</keyword>
<dbReference type="Gene3D" id="1.20.120.290">
    <property type="entry name" value="Oxygen-evolving enhancer protein 3 (PsbQ), four-helix up-down bundle"/>
    <property type="match status" value="1"/>
</dbReference>
<evidence type="ECO:0000256" key="1">
    <source>
        <dbReference type="ARBA" id="ARBA00004370"/>
    </source>
</evidence>
<evidence type="ECO:0000256" key="3">
    <source>
        <dbReference type="ARBA" id="ARBA00023136"/>
    </source>
</evidence>
<dbReference type="PROSITE" id="PS51257">
    <property type="entry name" value="PROKAR_LIPOPROTEIN"/>
    <property type="match status" value="1"/>
</dbReference>
<dbReference type="SUPFAM" id="SSF101112">
    <property type="entry name" value="Oxygen-evolving enhancer protein 3"/>
    <property type="match status" value="1"/>
</dbReference>
<name>A0ABV4Y6L9_9CYAN</name>
<dbReference type="EMBL" id="JBHFNS010000015">
    <property type="protein sequence ID" value="MFB2933929.1"/>
    <property type="molecule type" value="Genomic_DNA"/>
</dbReference>
<protein>
    <submittedName>
        <fullName evidence="5">Photosystem II protein PsbQ</fullName>
    </submittedName>
</protein>
<dbReference type="InterPro" id="IPR008797">
    <property type="entry name" value="PSII_PsbQ"/>
</dbReference>
<dbReference type="RefSeq" id="WP_413255462.1">
    <property type="nucleotide sequence ID" value="NZ_JBHFNS010000015.1"/>
</dbReference>
<accession>A0ABV4Y6L9</accession>
<dbReference type="InterPro" id="IPR017487">
    <property type="entry name" value="PSII_PsbQ_cyanobac"/>
</dbReference>
<evidence type="ECO:0000256" key="2">
    <source>
        <dbReference type="ARBA" id="ARBA00023078"/>
    </source>
</evidence>
<dbReference type="Proteomes" id="UP001576776">
    <property type="component" value="Unassembled WGS sequence"/>
</dbReference>
<feature type="chain" id="PRO_5046043959" evidence="4">
    <location>
        <begin position="24"/>
        <end position="150"/>
    </location>
</feature>
<feature type="signal peptide" evidence="4">
    <location>
        <begin position="1"/>
        <end position="23"/>
    </location>
</feature>